<dbReference type="Proteomes" id="UP000221168">
    <property type="component" value="Unassembled WGS sequence"/>
</dbReference>
<keyword evidence="3" id="KW-1185">Reference proteome</keyword>
<evidence type="ECO:0000313" key="3">
    <source>
        <dbReference type="Proteomes" id="UP000221168"/>
    </source>
</evidence>
<accession>A0A2G1QGL6</accession>
<evidence type="ECO:0000313" key="2">
    <source>
        <dbReference type="EMBL" id="PHP64594.1"/>
    </source>
</evidence>
<evidence type="ECO:0000256" key="1">
    <source>
        <dbReference type="SAM" id="SignalP"/>
    </source>
</evidence>
<proteinExistence type="predicted"/>
<name>A0A2G1QGL6_9HYPH</name>
<dbReference type="EMBL" id="PDVP01000035">
    <property type="protein sequence ID" value="PHP64594.1"/>
    <property type="molecule type" value="Genomic_DNA"/>
</dbReference>
<dbReference type="OrthoDB" id="7870801at2"/>
<comment type="caution">
    <text evidence="2">The sequence shown here is derived from an EMBL/GenBank/DDBJ whole genome shotgun (WGS) entry which is preliminary data.</text>
</comment>
<protein>
    <recommendedName>
        <fullName evidence="4">KTSC domain-containing protein</fullName>
    </recommendedName>
</protein>
<feature type="signal peptide" evidence="1">
    <location>
        <begin position="1"/>
        <end position="20"/>
    </location>
</feature>
<sequence length="99" mass="10928">MKRLVCALTAGLFALGPAHAISRYNINNMTCDRVQDIIESEGEVILRYKSRSGSGMTLYDRFVVDDDQCDDPLVGKIVGIPTADTRSCEVMVCKQDPDD</sequence>
<feature type="chain" id="PRO_5013760330" description="KTSC domain-containing protein" evidence="1">
    <location>
        <begin position="21"/>
        <end position="99"/>
    </location>
</feature>
<dbReference type="RefSeq" id="WP_099308822.1">
    <property type="nucleotide sequence ID" value="NZ_PDVP01000035.1"/>
</dbReference>
<gene>
    <name evidence="2" type="ORF">CSC94_23560</name>
</gene>
<dbReference type="AlphaFoldDB" id="A0A2G1QGL6"/>
<keyword evidence="1" id="KW-0732">Signal</keyword>
<reference evidence="2 3" key="1">
    <citation type="submission" date="2017-10" db="EMBL/GenBank/DDBJ databases">
        <title>Sedimentibacterium mangrovi gen. nov., sp. nov., a novel member of family Phyllobacteriacea isolated from mangrove sediment.</title>
        <authorList>
            <person name="Liao H."/>
            <person name="Tian Y."/>
        </authorList>
    </citation>
    <scope>NUCLEOTIDE SEQUENCE [LARGE SCALE GENOMIC DNA]</scope>
    <source>
        <strain evidence="2 3">X9-2-2</strain>
    </source>
</reference>
<organism evidence="2 3">
    <name type="scientific">Zhengella mangrovi</name>
    <dbReference type="NCBI Taxonomy" id="1982044"/>
    <lineage>
        <taxon>Bacteria</taxon>
        <taxon>Pseudomonadati</taxon>
        <taxon>Pseudomonadota</taxon>
        <taxon>Alphaproteobacteria</taxon>
        <taxon>Hyphomicrobiales</taxon>
        <taxon>Notoacmeibacteraceae</taxon>
        <taxon>Zhengella</taxon>
    </lineage>
</organism>
<evidence type="ECO:0008006" key="4">
    <source>
        <dbReference type="Google" id="ProtNLM"/>
    </source>
</evidence>